<dbReference type="AlphaFoldDB" id="A0A484MLN2"/>
<feature type="region of interest" description="Disordered" evidence="1">
    <location>
        <begin position="358"/>
        <end position="377"/>
    </location>
</feature>
<evidence type="ECO:0000313" key="2">
    <source>
        <dbReference type="EMBL" id="VFQ89881.1"/>
    </source>
</evidence>
<sequence>MEPEDLPFPNVWRKKEDKFPSHTFLPRTSDLEGVFRLLLKNGHSAPCALLFKNSYFRGLGFWVSPDVPLHETSRNTTSFWAPPPKTMRLRWGLWRSSRRDLSPEVDAEDEEVQSTIGDQPLQLANHPFVQEEVVVDDVSDDDGLYDFTSGTLKGPHFIPGIPHTPLFGREVSSSAQPTGSVGFHPQSSGTPPAGRATGSQGSLEPPHVQVDALGIQCSPESPWEYSPPSGCGGDDATSQLHTSTAQNFTESTVESIFGMPLGQGAPLPRTNIHQSFREVEELIRSSISSGPLFSRRSTLMPIPVHQPMRPGLHLLRPVISEAGTPFLSLTRWRPPVTPWGPPVMGLLLGRETLPLGTSLTSIPGRPTNRQGIRTGSDGTSTIVFKRYNSSGGITQMWFIARPGRSYERLAGKVRQSDLNRAHEVKEMQFLRDDLTRQCIERERQIREEAKLHRRRAEEKLEQKWLRKSEEVARKAAEEAEQRWHLQSKETECRLSQRVEELNLTLMEERRSARSSLDEACRSLENERLTYEGHMARIEVDHISDYGWVFYRCGFEVQESFYRGLEPYSDCFDPWLKFPGIPEPMGPEPSQFRPPPSR</sequence>
<reference evidence="2 3" key="1">
    <citation type="submission" date="2018-04" db="EMBL/GenBank/DDBJ databases">
        <authorList>
            <person name="Vogel A."/>
        </authorList>
    </citation>
    <scope>NUCLEOTIDE SEQUENCE [LARGE SCALE GENOMIC DNA]</scope>
</reference>
<dbReference type="Proteomes" id="UP000595140">
    <property type="component" value="Unassembled WGS sequence"/>
</dbReference>
<dbReference type="EMBL" id="OOIL02003924">
    <property type="protein sequence ID" value="VFQ89881.1"/>
    <property type="molecule type" value="Genomic_DNA"/>
</dbReference>
<protein>
    <submittedName>
        <fullName evidence="2">Uncharacterized protein</fullName>
    </submittedName>
</protein>
<evidence type="ECO:0000313" key="3">
    <source>
        <dbReference type="Proteomes" id="UP000595140"/>
    </source>
</evidence>
<keyword evidence="3" id="KW-1185">Reference proteome</keyword>
<name>A0A484MLN2_9ASTE</name>
<proteinExistence type="predicted"/>
<feature type="compositionally biased region" description="Polar residues" evidence="1">
    <location>
        <begin position="171"/>
        <end position="190"/>
    </location>
</feature>
<accession>A0A484MLN2</accession>
<feature type="region of interest" description="Disordered" evidence="1">
    <location>
        <begin position="170"/>
        <end position="206"/>
    </location>
</feature>
<evidence type="ECO:0000256" key="1">
    <source>
        <dbReference type="SAM" id="MobiDB-lite"/>
    </source>
</evidence>
<feature type="compositionally biased region" description="Low complexity" evidence="1">
    <location>
        <begin position="218"/>
        <end position="229"/>
    </location>
</feature>
<organism evidence="2 3">
    <name type="scientific">Cuscuta campestris</name>
    <dbReference type="NCBI Taxonomy" id="132261"/>
    <lineage>
        <taxon>Eukaryota</taxon>
        <taxon>Viridiplantae</taxon>
        <taxon>Streptophyta</taxon>
        <taxon>Embryophyta</taxon>
        <taxon>Tracheophyta</taxon>
        <taxon>Spermatophyta</taxon>
        <taxon>Magnoliopsida</taxon>
        <taxon>eudicotyledons</taxon>
        <taxon>Gunneridae</taxon>
        <taxon>Pentapetalae</taxon>
        <taxon>asterids</taxon>
        <taxon>lamiids</taxon>
        <taxon>Solanales</taxon>
        <taxon>Convolvulaceae</taxon>
        <taxon>Cuscuteae</taxon>
        <taxon>Cuscuta</taxon>
        <taxon>Cuscuta subgen. Grammica</taxon>
        <taxon>Cuscuta sect. Cleistogrammica</taxon>
    </lineage>
</organism>
<gene>
    <name evidence="2" type="ORF">CCAM_LOCUS31657</name>
</gene>
<feature type="region of interest" description="Disordered" evidence="1">
    <location>
        <begin position="218"/>
        <end position="239"/>
    </location>
</feature>